<feature type="domain" description="Endonuclease GajA/Old nuclease/RecF-like AAA" evidence="2">
    <location>
        <begin position="1"/>
        <end position="50"/>
    </location>
</feature>
<dbReference type="InterPro" id="IPR027417">
    <property type="entry name" value="P-loop_NTPase"/>
</dbReference>
<dbReference type="InterPro" id="IPR041685">
    <property type="entry name" value="AAA_GajA/Old/RecF-like"/>
</dbReference>
<evidence type="ECO:0000313" key="5">
    <source>
        <dbReference type="Proteomes" id="UP001595690"/>
    </source>
</evidence>
<proteinExistence type="predicted"/>
<dbReference type="Proteomes" id="UP001595690">
    <property type="component" value="Unassembled WGS sequence"/>
</dbReference>
<dbReference type="SUPFAM" id="SSF52540">
    <property type="entry name" value="P-loop containing nucleoside triphosphate hydrolases"/>
    <property type="match status" value="1"/>
</dbReference>
<comment type="caution">
    <text evidence="4">The sequence shown here is derived from an EMBL/GenBank/DDBJ whole genome shotgun (WGS) entry which is preliminary data.</text>
</comment>
<dbReference type="Gene3D" id="3.40.50.300">
    <property type="entry name" value="P-loop containing nucleotide triphosphate hydrolases"/>
    <property type="match status" value="2"/>
</dbReference>
<dbReference type="Pfam" id="PF13304">
    <property type="entry name" value="AAA_21"/>
    <property type="match status" value="1"/>
</dbReference>
<keyword evidence="5" id="KW-1185">Reference proteome</keyword>
<feature type="domain" description="ATPase AAA-type core" evidence="3">
    <location>
        <begin position="289"/>
        <end position="384"/>
    </location>
</feature>
<sequence>MRLTKVEFKGYKRLADTAVNVDSKLIAFVGPNEAGKSSILDALLWLHSKDELPQSALTRGRRTTGEPVVRATFVLDEHDHEVLADLQLPTLPTKAVLEKRPDGSRRITLDPPVGWGTDAFELLSGALDMLLTERTDLSNANKQLIIRVRRRLASTDEPWSDDDLLALISLREALPLLPGPVVPQARSAADALHRQLKAGRADRKVINLLAPRIPRFVLFNAAEQRLKASYDLDANEFVDPLADLLGIAGTTVDDLKAAITSADIAARETYLLRVNTALQARLQGSWRQSRISVQLSCSGSTVHVLLKELHETGAITTLDERSEGLRTFIALLCFLYSAGREVPPILMIDEAETHLHLDAQADLVEVLHGLTEASQVLYTTHSPGCLPPDLGTGIRLVAASRKNPGTSELRNDFWTNERPGFSSLLFKMGAGAAAFSACRHAVITEGPTEMILLPTLIKMATGQQNLLYQVAPGLSNSSARDPELQEVAAKTAYLVDGDAGGVTLKNQLVKAGVMESHVLSLPEGNAIEDLLTADSYLGAVNAHLTECSHTDRITESDLAEGKTRGKAVSEWCAQRGITPPGKTVIANKLVNNPDQISLEPVAVAFLKDLHLKLTDVLKL</sequence>
<dbReference type="RefSeq" id="WP_382374344.1">
    <property type="nucleotide sequence ID" value="NZ_JBHRZI010000015.1"/>
</dbReference>
<evidence type="ECO:0000313" key="4">
    <source>
        <dbReference type="EMBL" id="MFC3893644.1"/>
    </source>
</evidence>
<reference evidence="5" key="1">
    <citation type="journal article" date="2019" name="Int. J. Syst. Evol. Microbiol.">
        <title>The Global Catalogue of Microorganisms (GCM) 10K type strain sequencing project: providing services to taxonomists for standard genome sequencing and annotation.</title>
        <authorList>
            <consortium name="The Broad Institute Genomics Platform"/>
            <consortium name="The Broad Institute Genome Sequencing Center for Infectious Disease"/>
            <person name="Wu L."/>
            <person name="Ma J."/>
        </authorList>
    </citation>
    <scope>NUCLEOTIDE SEQUENCE [LARGE SCALE GENOMIC DNA]</scope>
    <source>
        <strain evidence="5">CGMCC 4.7405</strain>
    </source>
</reference>
<keyword evidence="1" id="KW-0227">DNA damage</keyword>
<evidence type="ECO:0000259" key="2">
    <source>
        <dbReference type="Pfam" id="PF13175"/>
    </source>
</evidence>
<keyword evidence="1" id="KW-0742">SOS response</keyword>
<protein>
    <submittedName>
        <fullName evidence="4">AAA family ATPase</fullName>
    </submittedName>
</protein>
<dbReference type="InterPro" id="IPR003959">
    <property type="entry name" value="ATPase_AAA_core"/>
</dbReference>
<dbReference type="PANTHER" id="PTHR32182">
    <property type="entry name" value="DNA REPLICATION AND REPAIR PROTEIN RECF"/>
    <property type="match status" value="1"/>
</dbReference>
<evidence type="ECO:0000256" key="1">
    <source>
        <dbReference type="ARBA" id="ARBA00023236"/>
    </source>
</evidence>
<organism evidence="4 5">
    <name type="scientific">Lentzea rhizosphaerae</name>
    <dbReference type="NCBI Taxonomy" id="2041025"/>
    <lineage>
        <taxon>Bacteria</taxon>
        <taxon>Bacillati</taxon>
        <taxon>Actinomycetota</taxon>
        <taxon>Actinomycetes</taxon>
        <taxon>Pseudonocardiales</taxon>
        <taxon>Pseudonocardiaceae</taxon>
        <taxon>Lentzea</taxon>
    </lineage>
</organism>
<dbReference type="EMBL" id="JBHRZI010000015">
    <property type="protein sequence ID" value="MFC3893644.1"/>
    <property type="molecule type" value="Genomic_DNA"/>
</dbReference>
<evidence type="ECO:0000259" key="3">
    <source>
        <dbReference type="Pfam" id="PF13304"/>
    </source>
</evidence>
<dbReference type="Pfam" id="PF13175">
    <property type="entry name" value="AAA_15"/>
    <property type="match status" value="1"/>
</dbReference>
<accession>A0ABV8BVJ6</accession>
<dbReference type="PANTHER" id="PTHR32182:SF25">
    <property type="entry name" value="SLR1056 PROTEIN"/>
    <property type="match status" value="1"/>
</dbReference>
<name>A0ABV8BVJ6_9PSEU</name>
<gene>
    <name evidence="4" type="ORF">ACFOWZ_19380</name>
</gene>